<sequence>MINRLRATAQHLTTMASPTTTKATAAPWRADFTSHISKMPQASFVLSTLDADGGGPRARTCIFRGMWGTMPSNDRNPAERNPGGVYESDMPVFTTDARMQKTGQLEADRRAEAVWWVEETQTQWRMRGVVWQLGRQVGDEARAALERRMRDLTGQQQQQQGWSWEREVTGHFGNLSPMMRGTFKNPAPGTPRAVEPGEGTGLGMGQKVEDLEDDVARRNFLVCVIVPDEVDRVILTKEDPQRFVYRYIGDGQKNQEGRSGKVDGDWEMVELWP</sequence>
<name>A0A4P7NAR3_PYROR</name>
<dbReference type="PANTHER" id="PTHR28243">
    <property type="entry name" value="AGL049CP"/>
    <property type="match status" value="1"/>
</dbReference>
<dbReference type="Gene3D" id="2.30.110.10">
    <property type="entry name" value="Electron Transport, Fmn-binding Protein, Chain A"/>
    <property type="match status" value="1"/>
</dbReference>
<evidence type="ECO:0000313" key="1">
    <source>
        <dbReference type="EMBL" id="QBZ58812.1"/>
    </source>
</evidence>
<dbReference type="VEuPathDB" id="FungiDB:M_BR32_EuGene_00078081"/>
<gene>
    <name evidence="1" type="ORF">PoMZ_03770</name>
</gene>
<dbReference type="GO" id="GO:0010181">
    <property type="term" value="F:FMN binding"/>
    <property type="evidence" value="ECO:0007669"/>
    <property type="project" value="InterPro"/>
</dbReference>
<dbReference type="InterPro" id="IPR012349">
    <property type="entry name" value="Split_barrel_FMN-bd"/>
</dbReference>
<dbReference type="AlphaFoldDB" id="A0A4P7NAR3"/>
<organism evidence="1 2">
    <name type="scientific">Pyricularia oryzae</name>
    <name type="common">Rice blast fungus</name>
    <name type="synonym">Magnaporthe oryzae</name>
    <dbReference type="NCBI Taxonomy" id="318829"/>
    <lineage>
        <taxon>Eukaryota</taxon>
        <taxon>Fungi</taxon>
        <taxon>Dikarya</taxon>
        <taxon>Ascomycota</taxon>
        <taxon>Pezizomycotina</taxon>
        <taxon>Sordariomycetes</taxon>
        <taxon>Sordariomycetidae</taxon>
        <taxon>Magnaporthales</taxon>
        <taxon>Pyriculariaceae</taxon>
        <taxon>Pyricularia</taxon>
    </lineage>
</organism>
<dbReference type="Proteomes" id="UP000294847">
    <property type="component" value="Chromosome 3"/>
</dbReference>
<dbReference type="SMR" id="A0A4P7NAR3"/>
<accession>A0A4P7NAR3</accession>
<dbReference type="Pfam" id="PF12766">
    <property type="entry name" value="Pyridox_oxase_2"/>
    <property type="match status" value="1"/>
</dbReference>
<reference evidence="1 2" key="1">
    <citation type="journal article" date="2019" name="Mol. Biol. Evol.">
        <title>Blast fungal genomes show frequent chromosomal changes, gene gains and losses, and effector gene turnover.</title>
        <authorList>
            <person name="Gomez Luciano L.B."/>
            <person name="Jason Tsai I."/>
            <person name="Chuma I."/>
            <person name="Tosa Y."/>
            <person name="Chen Y.H."/>
            <person name="Li J.Y."/>
            <person name="Li M.Y."/>
            <person name="Jade Lu M.Y."/>
            <person name="Nakayashiki H."/>
            <person name="Li W.H."/>
        </authorList>
    </citation>
    <scope>NUCLEOTIDE SEQUENCE [LARGE SCALE GENOMIC DNA]</scope>
    <source>
        <strain evidence="1">MZ5-1-6</strain>
    </source>
</reference>
<dbReference type="SUPFAM" id="SSF50475">
    <property type="entry name" value="FMN-binding split barrel"/>
    <property type="match status" value="1"/>
</dbReference>
<dbReference type="OMA" id="DCPTFTT"/>
<dbReference type="PANTHER" id="PTHR28243:SF1">
    <property type="entry name" value="PYRIDOXAMINE 5'-PHOSPHATE OXIDASE ALR4036 FAMILY FMN-BINDING DOMAIN-CONTAINING PROTEIN"/>
    <property type="match status" value="1"/>
</dbReference>
<evidence type="ECO:0000313" key="2">
    <source>
        <dbReference type="Proteomes" id="UP000294847"/>
    </source>
</evidence>
<protein>
    <submittedName>
        <fullName evidence="1">Uncharacterized protein</fullName>
    </submittedName>
</protein>
<proteinExistence type="predicted"/>
<dbReference type="InterPro" id="IPR024624">
    <property type="entry name" value="Pyridox_Oxase_Alr4036_FMN-bd"/>
</dbReference>
<dbReference type="EMBL" id="CP034206">
    <property type="protein sequence ID" value="QBZ58812.1"/>
    <property type="molecule type" value="Genomic_DNA"/>
</dbReference>